<dbReference type="STRING" id="554083.BKD30_04225"/>
<comment type="caution">
    <text evidence="4">The sequence shown here is derived from an EMBL/GenBank/DDBJ whole genome shotgun (WGS) entry which is preliminary data.</text>
</comment>
<evidence type="ECO:0000256" key="2">
    <source>
        <dbReference type="SAM" id="Phobius"/>
    </source>
</evidence>
<dbReference type="RefSeq" id="WP_143588056.1">
    <property type="nucleotide sequence ID" value="NZ_MRDE01000018.1"/>
</dbReference>
<evidence type="ECO:0008006" key="6">
    <source>
        <dbReference type="Google" id="ProtNLM"/>
    </source>
</evidence>
<evidence type="ECO:0000313" key="4">
    <source>
        <dbReference type="EMBL" id="OMH26962.1"/>
    </source>
</evidence>
<sequence length="273" mass="28433">MGRAAVTGVLVALLLATAATLAMVPVTASGQGSPLERVGRPDQGPVPSAGLARRRRRRRARTADLDDQVRTLRQLSALLAAGRPLTSVWSEVLAGRWAASALSTEVKAEAEAGTAAGPVDRMLRAAARDARWGRDPTEALRDTRRLEGPERDPGDRAVRRAMADGWAGLADCIDIARATGAPLASLLDRFAAAQADARDADAARAAALAGPAVTVRILRWLPVAGLGLGVLMGADPVRVLTTTPVGWVLVALAAGLMLLGHLWVRRLLAVAAG</sequence>
<dbReference type="PANTHER" id="PTHR35007:SF4">
    <property type="entry name" value="CONSERVED TRANSMEMBRANE PROTEIN-RELATED"/>
    <property type="match status" value="1"/>
</dbReference>
<keyword evidence="2" id="KW-1133">Transmembrane helix</keyword>
<evidence type="ECO:0000256" key="1">
    <source>
        <dbReference type="SAM" id="MobiDB-lite"/>
    </source>
</evidence>
<protein>
    <recommendedName>
        <fullName evidence="6">Type II secretion system protein GspF domain-containing protein</fullName>
    </recommendedName>
</protein>
<feature type="signal peptide" evidence="3">
    <location>
        <begin position="1"/>
        <end position="28"/>
    </location>
</feature>
<feature type="region of interest" description="Disordered" evidence="1">
    <location>
        <begin position="134"/>
        <end position="155"/>
    </location>
</feature>
<feature type="chain" id="PRO_5038697365" description="Type II secretion system protein GspF domain-containing protein" evidence="3">
    <location>
        <begin position="29"/>
        <end position="273"/>
    </location>
</feature>
<keyword evidence="2" id="KW-0472">Membrane</keyword>
<name>A0A1R1LHI2_9MICC</name>
<feature type="transmembrane region" description="Helical" evidence="2">
    <location>
        <begin position="245"/>
        <end position="264"/>
    </location>
</feature>
<gene>
    <name evidence="4" type="ORF">BKD30_04225</name>
</gene>
<dbReference type="PANTHER" id="PTHR35007">
    <property type="entry name" value="INTEGRAL MEMBRANE PROTEIN-RELATED"/>
    <property type="match status" value="1"/>
</dbReference>
<dbReference type="AlphaFoldDB" id="A0A1R1LHI2"/>
<keyword evidence="3" id="KW-0732">Signal</keyword>
<keyword evidence="5" id="KW-1185">Reference proteome</keyword>
<organism evidence="4 5">
    <name type="scientific">Tersicoccus phoenicis</name>
    <dbReference type="NCBI Taxonomy" id="554083"/>
    <lineage>
        <taxon>Bacteria</taxon>
        <taxon>Bacillati</taxon>
        <taxon>Actinomycetota</taxon>
        <taxon>Actinomycetes</taxon>
        <taxon>Micrococcales</taxon>
        <taxon>Micrococcaceae</taxon>
        <taxon>Tersicoccus</taxon>
    </lineage>
</organism>
<evidence type="ECO:0000313" key="5">
    <source>
        <dbReference type="Proteomes" id="UP000187085"/>
    </source>
</evidence>
<proteinExistence type="predicted"/>
<accession>A0A1R1LHI2</accession>
<dbReference type="EMBL" id="MRDE01000018">
    <property type="protein sequence ID" value="OMH26962.1"/>
    <property type="molecule type" value="Genomic_DNA"/>
</dbReference>
<dbReference type="Proteomes" id="UP000187085">
    <property type="component" value="Unassembled WGS sequence"/>
</dbReference>
<keyword evidence="2" id="KW-0812">Transmembrane</keyword>
<reference evidence="4 5" key="1">
    <citation type="submission" date="2016-12" db="EMBL/GenBank/DDBJ databases">
        <title>Draft genome of Tersicoccus phoenicis 1P05MA.</title>
        <authorList>
            <person name="Nakajima Y."/>
            <person name="Yoshizawa S."/>
            <person name="Nakamura K."/>
            <person name="Ogura Y."/>
            <person name="Hayashi T."/>
            <person name="Kogure K."/>
        </authorList>
    </citation>
    <scope>NUCLEOTIDE SEQUENCE [LARGE SCALE GENOMIC DNA]</scope>
    <source>
        <strain evidence="4 5">1p05MA</strain>
    </source>
</reference>
<feature type="region of interest" description="Disordered" evidence="1">
    <location>
        <begin position="30"/>
        <end position="63"/>
    </location>
</feature>
<evidence type="ECO:0000256" key="3">
    <source>
        <dbReference type="SAM" id="SignalP"/>
    </source>
</evidence>